<evidence type="ECO:0000256" key="1">
    <source>
        <dbReference type="SAM" id="Phobius"/>
    </source>
</evidence>
<feature type="transmembrane region" description="Helical" evidence="1">
    <location>
        <begin position="115"/>
        <end position="137"/>
    </location>
</feature>
<sequence length="179" mass="21280">MSKFFFLLWLKWAFRVTLCSTLLAFSLSGLLTFFLYLYQGSQELTSEVYMALFDILKFWFVIFWSFTILIALFRSLKYLFNSCINGFELKLLSCDEKSYIEKIGYGDLVRVWRKWLMLLIWLVSALVILALVYTYIFSSYGGLFEWFDIYTLYAFILISGYLSFILMSSRCKKVKIRPC</sequence>
<evidence type="ECO:0000313" key="3">
    <source>
        <dbReference type="Proteomes" id="UP000002714"/>
    </source>
</evidence>
<name>Q30T44_SULDN</name>
<reference evidence="2 3" key="1">
    <citation type="journal article" date="2008" name="Appl. Environ. Microbiol.">
        <title>Genome of the epsilonproteobacterial chemolithoautotroph Sulfurimonas denitrificans.</title>
        <authorList>
            <person name="Sievert S.M."/>
            <person name="Scott K.M."/>
            <person name="Klotz M.G."/>
            <person name="Chain P.S.G."/>
            <person name="Hauser L.J."/>
            <person name="Hemp J."/>
            <person name="Huegler M."/>
            <person name="Land M."/>
            <person name="Lapidus A."/>
            <person name="Larimer F.W."/>
            <person name="Lucas S."/>
            <person name="Malfatti S.A."/>
            <person name="Meyer F."/>
            <person name="Paulsen I.T."/>
            <person name="Ren Q."/>
            <person name="Simon J."/>
            <person name="Bailey K."/>
            <person name="Diaz E."/>
            <person name="Fitzpatrick K.A."/>
            <person name="Glover B."/>
            <person name="Gwatney N."/>
            <person name="Korajkic A."/>
            <person name="Long A."/>
            <person name="Mobberley J.M."/>
            <person name="Pantry S.N."/>
            <person name="Pazder G."/>
            <person name="Peterson S."/>
            <person name="Quintanilla J.D."/>
            <person name="Sprinkle R."/>
            <person name="Stephens J."/>
            <person name="Thomas P."/>
            <person name="Vaughn R."/>
            <person name="Weber M.J."/>
            <person name="Wooten L.L."/>
        </authorList>
    </citation>
    <scope>NUCLEOTIDE SEQUENCE [LARGE SCALE GENOMIC DNA]</scope>
    <source>
        <strain evidence="3">ATCC 33889 / DSM 1251</strain>
    </source>
</reference>
<organism evidence="2 3">
    <name type="scientific">Sulfurimonas denitrificans (strain ATCC 33889 / DSM 1251)</name>
    <name type="common">Thiomicrospira denitrificans (strain ATCC 33889 / DSM 1251)</name>
    <dbReference type="NCBI Taxonomy" id="326298"/>
    <lineage>
        <taxon>Bacteria</taxon>
        <taxon>Pseudomonadati</taxon>
        <taxon>Campylobacterota</taxon>
        <taxon>Epsilonproteobacteria</taxon>
        <taxon>Campylobacterales</taxon>
        <taxon>Sulfurimonadaceae</taxon>
        <taxon>Sulfurimonas</taxon>
    </lineage>
</organism>
<protein>
    <submittedName>
        <fullName evidence="2">Uncharacterized protein</fullName>
    </submittedName>
</protein>
<gene>
    <name evidence="2" type="ordered locus">Suden_0558</name>
</gene>
<dbReference type="EMBL" id="CP000153">
    <property type="protein sequence ID" value="ABB43837.1"/>
    <property type="molecule type" value="Genomic_DNA"/>
</dbReference>
<keyword evidence="3" id="KW-1185">Reference proteome</keyword>
<dbReference type="OrthoDB" id="5334395at2"/>
<feature type="transmembrane region" description="Helical" evidence="1">
    <location>
        <begin position="149"/>
        <end position="167"/>
    </location>
</feature>
<dbReference type="AlphaFoldDB" id="Q30T44"/>
<dbReference type="HOGENOM" id="CLU_1502722_0_0_7"/>
<proteinExistence type="predicted"/>
<keyword evidence="1" id="KW-0472">Membrane</keyword>
<feature type="transmembrane region" description="Helical" evidence="1">
    <location>
        <begin position="58"/>
        <end position="80"/>
    </location>
</feature>
<dbReference type="Proteomes" id="UP000002714">
    <property type="component" value="Chromosome"/>
</dbReference>
<dbReference type="STRING" id="326298.Suden_0558"/>
<accession>Q30T44</accession>
<keyword evidence="1" id="KW-1133">Transmembrane helix</keyword>
<keyword evidence="1" id="KW-0812">Transmembrane</keyword>
<dbReference type="KEGG" id="tdn:Suden_0558"/>
<evidence type="ECO:0000313" key="2">
    <source>
        <dbReference type="EMBL" id="ABB43837.1"/>
    </source>
</evidence>
<feature type="transmembrane region" description="Helical" evidence="1">
    <location>
        <begin position="12"/>
        <end position="38"/>
    </location>
</feature>